<name>A0A2R6WCS7_MARPO</name>
<evidence type="ECO:0000313" key="4">
    <source>
        <dbReference type="Proteomes" id="UP000244005"/>
    </source>
</evidence>
<dbReference type="Proteomes" id="UP000244005">
    <property type="component" value="Unassembled WGS sequence"/>
</dbReference>
<dbReference type="EMBL" id="KZ772780">
    <property type="protein sequence ID" value="PTQ31656.1"/>
    <property type="molecule type" value="Genomic_DNA"/>
</dbReference>
<feature type="domain" description="MINDY deubiquitinase" evidence="2">
    <location>
        <begin position="570"/>
        <end position="670"/>
    </location>
</feature>
<dbReference type="InterPro" id="IPR007518">
    <property type="entry name" value="MINDY"/>
</dbReference>
<protein>
    <recommendedName>
        <fullName evidence="2">MINDY deubiquitinase domain-containing protein</fullName>
    </recommendedName>
</protein>
<dbReference type="OrthoDB" id="10261212at2759"/>
<dbReference type="PANTHER" id="PTHR18063:SF6">
    <property type="entry name" value="UBIQUITIN CARBOXYL-TERMINAL HYDROLASE"/>
    <property type="match status" value="1"/>
</dbReference>
<dbReference type="AlphaFoldDB" id="A0A2R6WCS7"/>
<feature type="region of interest" description="Disordered" evidence="1">
    <location>
        <begin position="462"/>
        <end position="510"/>
    </location>
</feature>
<sequence length="786" mass="85829">MGSEEEERDGSSIVYKMKVVNTLGRSVPIILQNDNGPCPLLAVSNVLLLRNNVTLNLDMSEISQRELMSLVAEWLLDANSNVQNKDDEYVKNQQQNIEDAIQLLPRLATGIDVNVRFRHIHDFEFTRECAIFDLFHVGLVHGWLCDPQDEVTSTIIGANSYNTLVEKLVALHALKAEKEASAKALAEEEPTVDFAAATTATLGVPTPILLKNLSNVSNVSTDSFEHLRHDSEKPRRKGDDEEAAELMQALQLSQAGMEHEVPVDGSLSNVGNDSVTVTPPQLVESIPVPQEQATADGGTSELPTTKTDLDSEDGPDSGSVVREVVEQVGAGKTSSSDIKTTADDNEPVIVQSSVQPEELEVTREDVAKPVCRELSMAQLPIQPIDGERSVEEIAKPTPLEIIESSNSVGDVNVSSPVYVENYARSPSCESNVSIFTVGEDVKTAVDPLDLDLDLDPMDYQQHGRLSTEGLGSSSENLSPRNYKPPSESSSSHVPDESEECASSGIDDEEPLYEGELSLTGSGVTNIGEKDRIPDVVAIIADKEPMYEGESVLAEQVLGGDGSSAGQRHYNEKLKEEEHTRDAMKEGLTIEKFLSDTASQLTYHGLFSLQEGLKDNELYVFFRNNHFSTIFKNEGHIYLLATDQGYLNQPDLVWEKLSEVDGNSTFYTGNFQQFEVDQTSGSWNEQDAVAATADYMSSHHGTAGGAEGASYYSDLQLAMALQQQELAQQQQQQQQQQLRSPSPAAPRVTQPSSKSPNLTSTRLVTGPRSVVPPPKPEKAPKEKCTIM</sequence>
<feature type="domain" description="MINDY deubiquitinase" evidence="2">
    <location>
        <begin position="14"/>
        <end position="194"/>
    </location>
</feature>
<proteinExistence type="predicted"/>
<dbReference type="GO" id="GO:0016807">
    <property type="term" value="F:cysteine-type carboxypeptidase activity"/>
    <property type="evidence" value="ECO:0000318"/>
    <property type="project" value="GO_Central"/>
</dbReference>
<feature type="compositionally biased region" description="Low complexity" evidence="1">
    <location>
        <begin position="725"/>
        <end position="737"/>
    </location>
</feature>
<feature type="region of interest" description="Disordered" evidence="1">
    <location>
        <begin position="286"/>
        <end position="318"/>
    </location>
</feature>
<feature type="compositionally biased region" description="Basic and acidic residues" evidence="1">
    <location>
        <begin position="774"/>
        <end position="786"/>
    </location>
</feature>
<gene>
    <name evidence="3" type="ORF">MARPO_0108s0010</name>
</gene>
<keyword evidence="4" id="KW-1185">Reference proteome</keyword>
<reference evidence="4" key="1">
    <citation type="journal article" date="2017" name="Cell">
        <title>Insights into land plant evolution garnered from the Marchantia polymorpha genome.</title>
        <authorList>
            <person name="Bowman J.L."/>
            <person name="Kohchi T."/>
            <person name="Yamato K.T."/>
            <person name="Jenkins J."/>
            <person name="Shu S."/>
            <person name="Ishizaki K."/>
            <person name="Yamaoka S."/>
            <person name="Nishihama R."/>
            <person name="Nakamura Y."/>
            <person name="Berger F."/>
            <person name="Adam C."/>
            <person name="Aki S.S."/>
            <person name="Althoff F."/>
            <person name="Araki T."/>
            <person name="Arteaga-Vazquez M.A."/>
            <person name="Balasubrmanian S."/>
            <person name="Barry K."/>
            <person name="Bauer D."/>
            <person name="Boehm C.R."/>
            <person name="Briginshaw L."/>
            <person name="Caballero-Perez J."/>
            <person name="Catarino B."/>
            <person name="Chen F."/>
            <person name="Chiyoda S."/>
            <person name="Chovatia M."/>
            <person name="Davies K.M."/>
            <person name="Delmans M."/>
            <person name="Demura T."/>
            <person name="Dierschke T."/>
            <person name="Dolan L."/>
            <person name="Dorantes-Acosta A.E."/>
            <person name="Eklund D.M."/>
            <person name="Florent S.N."/>
            <person name="Flores-Sandoval E."/>
            <person name="Fujiyama A."/>
            <person name="Fukuzawa H."/>
            <person name="Galik B."/>
            <person name="Grimanelli D."/>
            <person name="Grimwood J."/>
            <person name="Grossniklaus U."/>
            <person name="Hamada T."/>
            <person name="Haseloff J."/>
            <person name="Hetherington A.J."/>
            <person name="Higo A."/>
            <person name="Hirakawa Y."/>
            <person name="Hundley H.N."/>
            <person name="Ikeda Y."/>
            <person name="Inoue K."/>
            <person name="Inoue S.I."/>
            <person name="Ishida S."/>
            <person name="Jia Q."/>
            <person name="Kakita M."/>
            <person name="Kanazawa T."/>
            <person name="Kawai Y."/>
            <person name="Kawashima T."/>
            <person name="Kennedy M."/>
            <person name="Kinose K."/>
            <person name="Kinoshita T."/>
            <person name="Kohara Y."/>
            <person name="Koide E."/>
            <person name="Komatsu K."/>
            <person name="Kopischke S."/>
            <person name="Kubo M."/>
            <person name="Kyozuka J."/>
            <person name="Lagercrantz U."/>
            <person name="Lin S.S."/>
            <person name="Lindquist E."/>
            <person name="Lipzen A.M."/>
            <person name="Lu C.W."/>
            <person name="De Luna E."/>
            <person name="Martienssen R.A."/>
            <person name="Minamino N."/>
            <person name="Mizutani M."/>
            <person name="Mizutani M."/>
            <person name="Mochizuki N."/>
            <person name="Monte I."/>
            <person name="Mosher R."/>
            <person name="Nagasaki H."/>
            <person name="Nakagami H."/>
            <person name="Naramoto S."/>
            <person name="Nishitani K."/>
            <person name="Ohtani M."/>
            <person name="Okamoto T."/>
            <person name="Okumura M."/>
            <person name="Phillips J."/>
            <person name="Pollak B."/>
            <person name="Reinders A."/>
            <person name="Rovekamp M."/>
            <person name="Sano R."/>
            <person name="Sawa S."/>
            <person name="Schmid M.W."/>
            <person name="Shirakawa M."/>
            <person name="Solano R."/>
            <person name="Spunde A."/>
            <person name="Suetsugu N."/>
            <person name="Sugano S."/>
            <person name="Sugiyama A."/>
            <person name="Sun R."/>
            <person name="Suzuki Y."/>
            <person name="Takenaka M."/>
            <person name="Takezawa D."/>
            <person name="Tomogane H."/>
            <person name="Tsuzuki M."/>
            <person name="Ueda T."/>
            <person name="Umeda M."/>
            <person name="Ward J.M."/>
            <person name="Watanabe Y."/>
            <person name="Yazaki K."/>
            <person name="Yokoyama R."/>
            <person name="Yoshitake Y."/>
            <person name="Yotsui I."/>
            <person name="Zachgo S."/>
            <person name="Schmutz J."/>
        </authorList>
    </citation>
    <scope>NUCLEOTIDE SEQUENCE [LARGE SCALE GENOMIC DNA]</scope>
    <source>
        <strain evidence="4">Tak-1</strain>
    </source>
</reference>
<reference evidence="3" key="2">
    <citation type="submission" date="2017-12" db="EMBL/GenBank/DDBJ databases">
        <title>WGS assembly of Marchantia polymorpha.</title>
        <authorList>
            <person name="Bowman J.L."/>
            <person name="Kohchi T."/>
            <person name="Yamato K.T."/>
            <person name="Jenkins J."/>
            <person name="Shu S."/>
            <person name="Ishizaki K."/>
            <person name="Yamaoka S."/>
            <person name="Nishihama R."/>
            <person name="Nakamura Y."/>
            <person name="Berger F."/>
            <person name="Adam C."/>
            <person name="Aki S.S."/>
            <person name="Althoff F."/>
            <person name="Araki T."/>
            <person name="Arteaga-Vazquez M.A."/>
            <person name="Balasubrmanian S."/>
            <person name="Bauer D."/>
            <person name="Boehm C.R."/>
            <person name="Briginshaw L."/>
            <person name="Caballero-Perez J."/>
            <person name="Catarino B."/>
            <person name="Chen F."/>
            <person name="Chiyoda S."/>
            <person name="Chovatia M."/>
            <person name="Davies K.M."/>
            <person name="Delmans M."/>
            <person name="Demura T."/>
            <person name="Dierschke T."/>
            <person name="Dolan L."/>
            <person name="Dorantes-Acosta A.E."/>
            <person name="Eklund D.M."/>
            <person name="Florent S.N."/>
            <person name="Flores-Sandoval E."/>
            <person name="Fujiyama A."/>
            <person name="Fukuzawa H."/>
            <person name="Galik B."/>
            <person name="Grimanelli D."/>
            <person name="Grimwood J."/>
            <person name="Grossniklaus U."/>
            <person name="Hamada T."/>
            <person name="Haseloff J."/>
            <person name="Hetherington A.J."/>
            <person name="Higo A."/>
            <person name="Hirakawa Y."/>
            <person name="Hundley H.N."/>
            <person name="Ikeda Y."/>
            <person name="Inoue K."/>
            <person name="Inoue S."/>
            <person name="Ishida S."/>
            <person name="Jia Q."/>
            <person name="Kakita M."/>
            <person name="Kanazawa T."/>
            <person name="Kawai Y."/>
            <person name="Kawashima T."/>
            <person name="Kennedy M."/>
            <person name="Kinose K."/>
            <person name="Kinoshita T."/>
            <person name="Kohara Y."/>
            <person name="Koide E."/>
            <person name="Komatsu K."/>
            <person name="Kopischke S."/>
            <person name="Kubo M."/>
            <person name="Kyozuka J."/>
            <person name="Lagercrantz U."/>
            <person name="Lin S.S."/>
            <person name="Lindquist E."/>
            <person name="Lipzen A.M."/>
            <person name="Lu C."/>
            <person name="Luna E.D."/>
            <person name="Martienssen R.A."/>
            <person name="Minamino N."/>
            <person name="Mizutani M."/>
            <person name="Mizutani M."/>
            <person name="Mochizuki N."/>
            <person name="Monte I."/>
            <person name="Mosher R."/>
            <person name="Nagasaki H."/>
            <person name="Nakagami H."/>
            <person name="Naramoto S."/>
            <person name="Nishitani K."/>
            <person name="Ohtani M."/>
            <person name="Okamoto T."/>
            <person name="Okumura M."/>
            <person name="Phillips J."/>
            <person name="Pollak B."/>
            <person name="Reinders A."/>
            <person name="Roevekamp M."/>
            <person name="Sano R."/>
            <person name="Sawa S."/>
            <person name="Schmid M.W."/>
            <person name="Shirakawa M."/>
            <person name="Solano R."/>
            <person name="Spunde A."/>
            <person name="Suetsugu N."/>
            <person name="Sugano S."/>
            <person name="Sugiyama A."/>
            <person name="Sun R."/>
            <person name="Suzuki Y."/>
            <person name="Takenaka M."/>
            <person name="Takezawa D."/>
            <person name="Tomogane H."/>
            <person name="Tsuzuki M."/>
            <person name="Ueda T."/>
            <person name="Umeda M."/>
            <person name="Ward J.M."/>
            <person name="Watanabe Y."/>
            <person name="Yazaki K."/>
            <person name="Yokoyama R."/>
            <person name="Yoshitake Y."/>
            <person name="Yotsui I."/>
            <person name="Zachgo S."/>
            <person name="Schmutz J."/>
        </authorList>
    </citation>
    <scope>NUCLEOTIDE SEQUENCE [LARGE SCALE GENOMIC DNA]</scope>
    <source>
        <strain evidence="3">Tak-1</strain>
    </source>
</reference>
<dbReference type="PANTHER" id="PTHR18063">
    <property type="entry name" value="NF-E2 INDUCIBLE PROTEIN"/>
    <property type="match status" value="1"/>
</dbReference>
<dbReference type="GO" id="GO:0004843">
    <property type="term" value="F:cysteine-type deubiquitinase activity"/>
    <property type="evidence" value="ECO:0007669"/>
    <property type="project" value="InterPro"/>
</dbReference>
<dbReference type="Pfam" id="PF04424">
    <property type="entry name" value="MINDY_DUB"/>
    <property type="match status" value="2"/>
</dbReference>
<dbReference type="Gramene" id="Mp8g13860.1">
    <property type="protein sequence ID" value="Mp8g13860.1.cds"/>
    <property type="gene ID" value="Mp8g13860"/>
</dbReference>
<evidence type="ECO:0000313" key="3">
    <source>
        <dbReference type="EMBL" id="PTQ31656.1"/>
    </source>
</evidence>
<organism evidence="3 4">
    <name type="scientific">Marchantia polymorpha</name>
    <name type="common">Common liverwort</name>
    <name type="synonym">Marchantia aquatica</name>
    <dbReference type="NCBI Taxonomy" id="3197"/>
    <lineage>
        <taxon>Eukaryota</taxon>
        <taxon>Viridiplantae</taxon>
        <taxon>Streptophyta</taxon>
        <taxon>Embryophyta</taxon>
        <taxon>Marchantiophyta</taxon>
        <taxon>Marchantiopsida</taxon>
        <taxon>Marchantiidae</taxon>
        <taxon>Marchantiales</taxon>
        <taxon>Marchantiaceae</taxon>
        <taxon>Marchantia</taxon>
    </lineage>
</organism>
<dbReference type="GO" id="GO:0071944">
    <property type="term" value="C:cell periphery"/>
    <property type="evidence" value="ECO:0000318"/>
    <property type="project" value="GO_Central"/>
</dbReference>
<evidence type="ECO:0000256" key="1">
    <source>
        <dbReference type="SAM" id="MobiDB-lite"/>
    </source>
</evidence>
<feature type="compositionally biased region" description="Polar residues" evidence="1">
    <location>
        <begin position="469"/>
        <end position="479"/>
    </location>
</feature>
<dbReference type="EMBL" id="KZ772780">
    <property type="protein sequence ID" value="PTQ31657.1"/>
    <property type="molecule type" value="Genomic_DNA"/>
</dbReference>
<accession>A0A2R6WCS7</accession>
<evidence type="ECO:0000259" key="2">
    <source>
        <dbReference type="Pfam" id="PF04424"/>
    </source>
</evidence>
<feature type="compositionally biased region" description="Polar residues" evidence="1">
    <location>
        <begin position="748"/>
        <end position="762"/>
    </location>
</feature>
<dbReference type="InterPro" id="IPR033979">
    <property type="entry name" value="MINDY_domain"/>
</dbReference>
<feature type="region of interest" description="Disordered" evidence="1">
    <location>
        <begin position="725"/>
        <end position="786"/>
    </location>
</feature>
<dbReference type="OMA" id="CNYRKNI"/>
<dbReference type="GO" id="GO:1990380">
    <property type="term" value="F:K48-linked deubiquitinase activity"/>
    <property type="evidence" value="ECO:0000318"/>
    <property type="project" value="GO_Central"/>
</dbReference>